<dbReference type="Gene3D" id="3.50.50.60">
    <property type="entry name" value="FAD/NAD(P)-binding domain"/>
    <property type="match status" value="1"/>
</dbReference>
<dbReference type="AlphaFoldDB" id="A0A2G2WTH0"/>
<evidence type="ECO:0000256" key="4">
    <source>
        <dbReference type="SAM" id="MobiDB-lite"/>
    </source>
</evidence>
<feature type="region of interest" description="Disordered" evidence="4">
    <location>
        <begin position="323"/>
        <end position="343"/>
    </location>
</feature>
<keyword evidence="2" id="KW-0285">Flavoprotein</keyword>
<dbReference type="EMBL" id="MLFT02000005">
    <property type="protein sequence ID" value="PHT48470.1"/>
    <property type="molecule type" value="Genomic_DNA"/>
</dbReference>
<evidence type="ECO:0000256" key="2">
    <source>
        <dbReference type="ARBA" id="ARBA00022630"/>
    </source>
</evidence>
<feature type="signal peptide" evidence="5">
    <location>
        <begin position="1"/>
        <end position="19"/>
    </location>
</feature>
<dbReference type="InterPro" id="IPR051871">
    <property type="entry name" value="GMC_Oxidoreductase-Related"/>
</dbReference>
<dbReference type="STRING" id="33114.A0A2G2WTH0"/>
<dbReference type="OrthoDB" id="5544992at2759"/>
<comment type="caution">
    <text evidence="6">The sequence shown here is derived from an EMBL/GenBank/DDBJ whole genome shotgun (WGS) entry which is preliminary data.</text>
</comment>
<keyword evidence="5" id="KW-0732">Signal</keyword>
<accession>A0A2G2WTH0</accession>
<evidence type="ECO:0000313" key="7">
    <source>
        <dbReference type="Proteomes" id="UP000224567"/>
    </source>
</evidence>
<comment type="cofactor">
    <cofactor evidence="1">
        <name>FAD</name>
        <dbReference type="ChEBI" id="CHEBI:57692"/>
    </cofactor>
</comment>
<evidence type="ECO:0000256" key="1">
    <source>
        <dbReference type="ARBA" id="ARBA00001974"/>
    </source>
</evidence>
<dbReference type="PANTHER" id="PTHR45968:SF31">
    <property type="entry name" value="GLUCOSE-METHANOL-CHOLINE (GMC) OXIDOREDUCTASE FAMILY PROTEIN"/>
    <property type="match status" value="1"/>
</dbReference>
<reference evidence="7" key="2">
    <citation type="journal article" date="2017" name="J. Anim. Genet.">
        <title>Multiple reference genome sequences of hot pepper reveal the massive evolution of plant disease resistance genes by retroduplication.</title>
        <authorList>
            <person name="Kim S."/>
            <person name="Park J."/>
            <person name="Yeom S.-I."/>
            <person name="Kim Y.-M."/>
            <person name="Seo E."/>
            <person name="Kim K.-T."/>
            <person name="Kim M.-S."/>
            <person name="Lee J.M."/>
            <person name="Cheong K."/>
            <person name="Shin H.-S."/>
            <person name="Kim S.-B."/>
            <person name="Han K."/>
            <person name="Lee J."/>
            <person name="Park M."/>
            <person name="Lee H.-A."/>
            <person name="Lee H.-Y."/>
            <person name="Lee Y."/>
            <person name="Oh S."/>
            <person name="Lee J.H."/>
            <person name="Choi E."/>
            <person name="Choi E."/>
            <person name="Lee S.E."/>
            <person name="Jeon J."/>
            <person name="Kim H."/>
            <person name="Choi G."/>
            <person name="Song H."/>
            <person name="Lee J."/>
            <person name="Lee S.-C."/>
            <person name="Kwon J.-K."/>
            <person name="Lee H.-Y."/>
            <person name="Koo N."/>
            <person name="Hong Y."/>
            <person name="Kim R.W."/>
            <person name="Kang W.-H."/>
            <person name="Huh J.H."/>
            <person name="Kang B.-C."/>
            <person name="Yang T.-J."/>
            <person name="Lee Y.-H."/>
            <person name="Bennetzen J.L."/>
            <person name="Choi D."/>
        </authorList>
    </citation>
    <scope>NUCLEOTIDE SEQUENCE [LARGE SCALE GENOMIC DNA]</scope>
    <source>
        <strain evidence="7">cv. PBC81</strain>
    </source>
</reference>
<reference evidence="6 7" key="1">
    <citation type="journal article" date="2017" name="Genome Biol.">
        <title>New reference genome sequences of hot pepper reveal the massive evolution of plant disease-resistance genes by retroduplication.</title>
        <authorList>
            <person name="Kim S."/>
            <person name="Park J."/>
            <person name="Yeom S.I."/>
            <person name="Kim Y.M."/>
            <person name="Seo E."/>
            <person name="Kim K.T."/>
            <person name="Kim M.S."/>
            <person name="Lee J.M."/>
            <person name="Cheong K."/>
            <person name="Shin H.S."/>
            <person name="Kim S.B."/>
            <person name="Han K."/>
            <person name="Lee J."/>
            <person name="Park M."/>
            <person name="Lee H.A."/>
            <person name="Lee H.Y."/>
            <person name="Lee Y."/>
            <person name="Oh S."/>
            <person name="Lee J.H."/>
            <person name="Choi E."/>
            <person name="Choi E."/>
            <person name="Lee S.E."/>
            <person name="Jeon J."/>
            <person name="Kim H."/>
            <person name="Choi G."/>
            <person name="Song H."/>
            <person name="Lee J."/>
            <person name="Lee S.C."/>
            <person name="Kwon J.K."/>
            <person name="Lee H.Y."/>
            <person name="Koo N."/>
            <person name="Hong Y."/>
            <person name="Kim R.W."/>
            <person name="Kang W.H."/>
            <person name="Huh J.H."/>
            <person name="Kang B.C."/>
            <person name="Yang T.J."/>
            <person name="Lee Y.H."/>
            <person name="Bennetzen J.L."/>
            <person name="Choi D."/>
        </authorList>
    </citation>
    <scope>NUCLEOTIDE SEQUENCE [LARGE SCALE GENOMIC DNA]</scope>
    <source>
        <strain evidence="7">cv. PBC81</strain>
    </source>
</reference>
<dbReference type="Proteomes" id="UP000224567">
    <property type="component" value="Unassembled WGS sequence"/>
</dbReference>
<name>A0A2G2WTH0_CAPBA</name>
<dbReference type="PANTHER" id="PTHR45968">
    <property type="entry name" value="OSJNBA0019K04.7 PROTEIN"/>
    <property type="match status" value="1"/>
</dbReference>
<evidence type="ECO:0000256" key="5">
    <source>
        <dbReference type="SAM" id="SignalP"/>
    </source>
</evidence>
<keyword evidence="3" id="KW-0274">FAD</keyword>
<protein>
    <recommendedName>
        <fullName evidence="8">Glucose-methanol-choline oxidoreductase C-terminal domain-containing protein</fullName>
    </recommendedName>
</protein>
<evidence type="ECO:0000313" key="6">
    <source>
        <dbReference type="EMBL" id="PHT48470.1"/>
    </source>
</evidence>
<dbReference type="InterPro" id="IPR036188">
    <property type="entry name" value="FAD/NAD-bd_sf"/>
</dbReference>
<proteinExistence type="predicted"/>
<gene>
    <name evidence="6" type="ORF">CQW23_12678</name>
</gene>
<organism evidence="6 7">
    <name type="scientific">Capsicum baccatum</name>
    <name type="common">Peruvian pepper</name>
    <dbReference type="NCBI Taxonomy" id="33114"/>
    <lineage>
        <taxon>Eukaryota</taxon>
        <taxon>Viridiplantae</taxon>
        <taxon>Streptophyta</taxon>
        <taxon>Embryophyta</taxon>
        <taxon>Tracheophyta</taxon>
        <taxon>Spermatophyta</taxon>
        <taxon>Magnoliopsida</taxon>
        <taxon>eudicotyledons</taxon>
        <taxon>Gunneridae</taxon>
        <taxon>Pentapetalae</taxon>
        <taxon>asterids</taxon>
        <taxon>lamiids</taxon>
        <taxon>Solanales</taxon>
        <taxon>Solanaceae</taxon>
        <taxon>Solanoideae</taxon>
        <taxon>Capsiceae</taxon>
        <taxon>Capsicum</taxon>
    </lineage>
</organism>
<keyword evidence="7" id="KW-1185">Reference proteome</keyword>
<evidence type="ECO:0008006" key="8">
    <source>
        <dbReference type="Google" id="ProtNLM"/>
    </source>
</evidence>
<feature type="chain" id="PRO_5013666591" description="Glucose-methanol-choline oxidoreductase C-terminal domain-containing protein" evidence="5">
    <location>
        <begin position="20"/>
        <end position="400"/>
    </location>
</feature>
<sequence length="400" mass="44136">MAHVVLALVLDVSLSKVAKDSIDSPILSTAIVDALYFFLSTPVQLSCSSYRSYIEECGSPSMTAKRRELPILGTIEGRHQLLSEGAPSSLFISFSPTLHWIEAIKPYWSSKLKSVNSHLKMNLFLLSFRFTSTLNQSVAPVYSAFGEPKLGMGYEATSPSLNWVIGASPFPPLASPSLSRLHFYNPTALLPLYSMGNLLPSYWQEPDKEQKREATQFHSCLVGKVVDRNLILFGALRVIDGSTFTMSPGTNPQATLLMLGGNISSYMVQHSESGSWETSTQSGSDATSIFNGDDMFQQPEFRVSGFPFHMGATIQEAEDFMMSNSPTESSKSTPNTTTQQDNKITIDNSHPYFLHPSDAPGMILVNTPFDGKGYPGWIRMKIREKLISLLSFPEIAFPSR</sequence>
<evidence type="ECO:0000256" key="3">
    <source>
        <dbReference type="ARBA" id="ARBA00022827"/>
    </source>
</evidence>